<dbReference type="AlphaFoldDB" id="A0AA38X9U2"/>
<accession>A0AA38X9U2</accession>
<evidence type="ECO:0000313" key="1">
    <source>
        <dbReference type="EMBL" id="KAJ9609517.1"/>
    </source>
</evidence>
<keyword evidence="2" id="KW-1185">Reference proteome</keyword>
<reference evidence="1" key="1">
    <citation type="submission" date="2022-10" db="EMBL/GenBank/DDBJ databases">
        <title>Culturing micro-colonial fungi from biological soil crusts in the Mojave desert and describing Neophaeococcomyces mojavensis, and introducing the new genera and species Taxawa tesnikishii.</title>
        <authorList>
            <person name="Kurbessoian T."/>
            <person name="Stajich J.E."/>
        </authorList>
    </citation>
    <scope>NUCLEOTIDE SEQUENCE</scope>
    <source>
        <strain evidence="1">TK_41</strain>
    </source>
</reference>
<dbReference type="Proteomes" id="UP001172673">
    <property type="component" value="Unassembled WGS sequence"/>
</dbReference>
<protein>
    <submittedName>
        <fullName evidence="1">Uncharacterized protein</fullName>
    </submittedName>
</protein>
<dbReference type="EMBL" id="JAPDRK010000008">
    <property type="protein sequence ID" value="KAJ9609517.1"/>
    <property type="molecule type" value="Genomic_DNA"/>
</dbReference>
<gene>
    <name evidence="1" type="ORF">H2200_005844</name>
</gene>
<proteinExistence type="predicted"/>
<organism evidence="1 2">
    <name type="scientific">Cladophialophora chaetospira</name>
    <dbReference type="NCBI Taxonomy" id="386627"/>
    <lineage>
        <taxon>Eukaryota</taxon>
        <taxon>Fungi</taxon>
        <taxon>Dikarya</taxon>
        <taxon>Ascomycota</taxon>
        <taxon>Pezizomycotina</taxon>
        <taxon>Eurotiomycetes</taxon>
        <taxon>Chaetothyriomycetidae</taxon>
        <taxon>Chaetothyriales</taxon>
        <taxon>Herpotrichiellaceae</taxon>
        <taxon>Cladophialophora</taxon>
    </lineage>
</organism>
<comment type="caution">
    <text evidence="1">The sequence shown here is derived from an EMBL/GenBank/DDBJ whole genome shotgun (WGS) entry which is preliminary data.</text>
</comment>
<evidence type="ECO:0000313" key="2">
    <source>
        <dbReference type="Proteomes" id="UP001172673"/>
    </source>
</evidence>
<sequence>MDFQLLQMRRFMSLESQSENEVKDVSKATRENAQDLAMDYGSQSTSEKLAEFMEIMLPLTAEILSLRLEVRAVTKGIRDAMKLQMTEGREGLARIMGGHLRPLVQGGINDIIEAAEVVDMYGRATKSWSRS</sequence>
<name>A0AA38X9U2_9EURO</name>